<dbReference type="SMART" id="SM00849">
    <property type="entry name" value="Lactamase_B"/>
    <property type="match status" value="1"/>
</dbReference>
<dbReference type="AlphaFoldDB" id="A0A939BZY7"/>
<evidence type="ECO:0000259" key="1">
    <source>
        <dbReference type="SMART" id="SM00849"/>
    </source>
</evidence>
<accession>A0A939BZY7</accession>
<dbReference type="InterPro" id="IPR001279">
    <property type="entry name" value="Metallo-B-lactamas"/>
</dbReference>
<dbReference type="EMBL" id="JAERWK010000020">
    <property type="protein sequence ID" value="MBM9468670.1"/>
    <property type="molecule type" value="Genomic_DNA"/>
</dbReference>
<evidence type="ECO:0000313" key="3">
    <source>
        <dbReference type="Proteomes" id="UP000663792"/>
    </source>
</evidence>
<gene>
    <name evidence="2" type="ORF">JL106_15410</name>
</gene>
<dbReference type="PANTHER" id="PTHR23131">
    <property type="entry name" value="ENDORIBONUCLEASE LACTB2"/>
    <property type="match status" value="1"/>
</dbReference>
<comment type="caution">
    <text evidence="2">The sequence shown here is derived from an EMBL/GenBank/DDBJ whole genome shotgun (WGS) entry which is preliminary data.</text>
</comment>
<organism evidence="2 3">
    <name type="scientific">Nakamurella leprariae</name>
    <dbReference type="NCBI Taxonomy" id="2803911"/>
    <lineage>
        <taxon>Bacteria</taxon>
        <taxon>Bacillati</taxon>
        <taxon>Actinomycetota</taxon>
        <taxon>Actinomycetes</taxon>
        <taxon>Nakamurellales</taxon>
        <taxon>Nakamurellaceae</taxon>
        <taxon>Nakamurella</taxon>
    </lineage>
</organism>
<name>A0A939BZY7_9ACTN</name>
<proteinExistence type="predicted"/>
<dbReference type="RefSeq" id="WP_205261617.1">
    <property type="nucleotide sequence ID" value="NZ_JAERWK010000020.1"/>
</dbReference>
<dbReference type="InterPro" id="IPR050662">
    <property type="entry name" value="Sec-metab_biosynth-thioest"/>
</dbReference>
<dbReference type="Gene3D" id="1.10.10.10">
    <property type="entry name" value="Winged helix-like DNA-binding domain superfamily/Winged helix DNA-binding domain"/>
    <property type="match status" value="1"/>
</dbReference>
<evidence type="ECO:0000313" key="2">
    <source>
        <dbReference type="EMBL" id="MBM9468670.1"/>
    </source>
</evidence>
<reference evidence="2" key="1">
    <citation type="submission" date="2021-01" db="EMBL/GenBank/DDBJ databases">
        <title>YIM 132084 draft genome.</title>
        <authorList>
            <person name="An D."/>
        </authorList>
    </citation>
    <scope>NUCLEOTIDE SEQUENCE</scope>
    <source>
        <strain evidence="2">YIM 132084</strain>
    </source>
</reference>
<feature type="domain" description="Metallo-beta-lactamase" evidence="1">
    <location>
        <begin position="56"/>
        <end position="281"/>
    </location>
</feature>
<dbReference type="InterPro" id="IPR036866">
    <property type="entry name" value="RibonucZ/Hydroxyglut_hydro"/>
</dbReference>
<dbReference type="PANTHER" id="PTHR23131:SF4">
    <property type="entry name" value="METALLO-BETA-LACTAMASE SUPERFAMILY POTEIN"/>
    <property type="match status" value="1"/>
</dbReference>
<sequence length="366" mass="40362">MVNATTPEPDPTRPEFRITGQAQYDAWQRREQPGIEQLRDTVWSVPVPWAGSPIRYTFCYVVTAADGALVVDPGWDSDEGWALLVETLARAGRTPEQVSGIVITHFHPDHLAMVERLRDVSDAWVGLHPADQRVLGPWHRRTQGLDPEDARAAAEREEQWLVRSGVPADARRAMEMRQGPAGFRLPGPPFRDLVDGDELDTAAGPMQVLHTPGHTAGSITLLLPEVSLILTGDHILPRITASIDFGAEHAGDPLADHYASLRRCAELATGPLADVEVGPAHEYRFSGLAARCQALIDAHDERSAEILDAISRVGSRLWDVAAEISWSRGWDGLNPMNRRMALRETECHLVHLAAEGRIDELEERSA</sequence>
<dbReference type="SUPFAM" id="SSF56281">
    <property type="entry name" value="Metallo-hydrolase/oxidoreductase"/>
    <property type="match status" value="1"/>
</dbReference>
<protein>
    <submittedName>
        <fullName evidence="2">MBL fold metallo-hydrolase</fullName>
    </submittedName>
</protein>
<dbReference type="InterPro" id="IPR036388">
    <property type="entry name" value="WH-like_DNA-bd_sf"/>
</dbReference>
<dbReference type="Pfam" id="PF00753">
    <property type="entry name" value="Lactamase_B"/>
    <property type="match status" value="1"/>
</dbReference>
<dbReference type="Gene3D" id="3.60.15.10">
    <property type="entry name" value="Ribonuclease Z/Hydroxyacylglutathione hydrolase-like"/>
    <property type="match status" value="1"/>
</dbReference>
<dbReference type="Proteomes" id="UP000663792">
    <property type="component" value="Unassembled WGS sequence"/>
</dbReference>
<keyword evidence="3" id="KW-1185">Reference proteome</keyword>